<dbReference type="Gene3D" id="1.10.357.10">
    <property type="entry name" value="Tetracycline Repressor, domain 2"/>
    <property type="match status" value="1"/>
</dbReference>
<feature type="domain" description="HTH tetR-type" evidence="5">
    <location>
        <begin position="15"/>
        <end position="75"/>
    </location>
</feature>
<evidence type="ECO:0000313" key="8">
    <source>
        <dbReference type="Proteomes" id="UP000199385"/>
    </source>
</evidence>
<dbReference type="InterPro" id="IPR036271">
    <property type="entry name" value="Tet_transcr_reg_TetR-rel_C_sf"/>
</dbReference>
<evidence type="ECO:0000313" key="7">
    <source>
        <dbReference type="EMBL" id="SBT38695.1"/>
    </source>
</evidence>
<dbReference type="Gene3D" id="1.10.10.60">
    <property type="entry name" value="Homeodomain-like"/>
    <property type="match status" value="1"/>
</dbReference>
<accession>A0A1A8Z4C0</accession>
<evidence type="ECO:0000259" key="5">
    <source>
        <dbReference type="PROSITE" id="PS50977"/>
    </source>
</evidence>
<reference evidence="8" key="1">
    <citation type="submission" date="2016-06" db="EMBL/GenBank/DDBJ databases">
        <authorList>
            <person name="Varghese N."/>
            <person name="Submissions Spin"/>
        </authorList>
    </citation>
    <scope>NUCLEOTIDE SEQUENCE [LARGE SCALE GENOMIC DNA]</scope>
    <source>
        <strain evidence="8">DSM 44815</strain>
    </source>
</reference>
<dbReference type="AlphaFoldDB" id="A0A1A8Z4C0"/>
<keyword evidence="8" id="KW-1185">Reference proteome</keyword>
<evidence type="ECO:0000259" key="6">
    <source>
        <dbReference type="PROSITE" id="PS51186"/>
    </source>
</evidence>
<evidence type="ECO:0000256" key="3">
    <source>
        <dbReference type="ARBA" id="ARBA00023315"/>
    </source>
</evidence>
<evidence type="ECO:0000256" key="1">
    <source>
        <dbReference type="ARBA" id="ARBA00022679"/>
    </source>
</evidence>
<dbReference type="InterPro" id="IPR000182">
    <property type="entry name" value="GNAT_dom"/>
</dbReference>
<dbReference type="PANTHER" id="PTHR43877">
    <property type="entry name" value="AMINOALKYLPHOSPHONATE N-ACETYLTRANSFERASE-RELATED-RELATED"/>
    <property type="match status" value="1"/>
</dbReference>
<dbReference type="SUPFAM" id="SSF46689">
    <property type="entry name" value="Homeodomain-like"/>
    <property type="match status" value="1"/>
</dbReference>
<dbReference type="InterPro" id="IPR001647">
    <property type="entry name" value="HTH_TetR"/>
</dbReference>
<dbReference type="PATRIC" id="fig|261654.4.peg.648"/>
<keyword evidence="1" id="KW-0808">Transferase</keyword>
<organism evidence="7 8">
    <name type="scientific">Micromonospora auratinigra</name>
    <dbReference type="NCBI Taxonomy" id="261654"/>
    <lineage>
        <taxon>Bacteria</taxon>
        <taxon>Bacillati</taxon>
        <taxon>Actinomycetota</taxon>
        <taxon>Actinomycetes</taxon>
        <taxon>Micromonosporales</taxon>
        <taxon>Micromonosporaceae</taxon>
        <taxon>Micromonospora</taxon>
    </lineage>
</organism>
<dbReference type="OrthoDB" id="3377533at2"/>
<dbReference type="PROSITE" id="PS50977">
    <property type="entry name" value="HTH_TETR_2"/>
    <property type="match status" value="1"/>
</dbReference>
<evidence type="ECO:0000256" key="2">
    <source>
        <dbReference type="ARBA" id="ARBA00023125"/>
    </source>
</evidence>
<keyword evidence="3" id="KW-0012">Acyltransferase</keyword>
<dbReference type="Gene3D" id="3.40.630.30">
    <property type="match status" value="1"/>
</dbReference>
<dbReference type="GO" id="GO:0003677">
    <property type="term" value="F:DNA binding"/>
    <property type="evidence" value="ECO:0007669"/>
    <property type="project" value="UniProtKB-UniRule"/>
</dbReference>
<evidence type="ECO:0000256" key="4">
    <source>
        <dbReference type="PROSITE-ProRule" id="PRU00335"/>
    </source>
</evidence>
<feature type="domain" description="N-acetyltransferase" evidence="6">
    <location>
        <begin position="210"/>
        <end position="357"/>
    </location>
</feature>
<protein>
    <submittedName>
        <fullName evidence="7">Regulatory protein, tetR family</fullName>
    </submittedName>
</protein>
<proteinExistence type="predicted"/>
<feature type="DNA-binding region" description="H-T-H motif" evidence="4">
    <location>
        <begin position="38"/>
        <end position="57"/>
    </location>
</feature>
<dbReference type="InterPro" id="IPR050832">
    <property type="entry name" value="Bact_Acetyltransf"/>
</dbReference>
<dbReference type="STRING" id="261654.GA0070611_0642"/>
<dbReference type="SUPFAM" id="SSF48498">
    <property type="entry name" value="Tetracyclin repressor-like, C-terminal domain"/>
    <property type="match status" value="1"/>
</dbReference>
<sequence length="376" mass="41034">MARSYTQTMRAESAERTRRAVLEALDKRLRSKRTQAISVDLIAQDAGIVRSTVYAIFGSRAGLFDAYADDLWMRSGLTRLSEAVKAEDALVHLRGGIVAGTRMFAANLPVFRRLYAMDALDPDSVGGAVRRMEQDRLEGMRHLARRLGESGLLRPGVDVEHATNVLWTLCSFQAIDLEVSGRGLTADDAATVLASAAERALCGVPAADPAVLVPFGPGFAATVRQWAEESPYSRPWLVGDEGLGAAQVGEDVLRYVLLVGGVACGYGELWTDEDEVELAHLVVDPQRRRRGVGRQLVTALTAVAYDSSPHVFIRVEPDNTAALGLYRKVGFEDVPQDEQDSFNAGQPREYVWLRHRAVRPGGQNPTEVASTHRPLG</sequence>
<dbReference type="InterPro" id="IPR009057">
    <property type="entry name" value="Homeodomain-like_sf"/>
</dbReference>
<keyword evidence="2 4" id="KW-0238">DNA-binding</keyword>
<dbReference type="Proteomes" id="UP000199385">
    <property type="component" value="Chromosome I"/>
</dbReference>
<gene>
    <name evidence="7" type="ORF">GA0070611_0642</name>
</gene>
<dbReference type="PROSITE" id="PS51186">
    <property type="entry name" value="GNAT"/>
    <property type="match status" value="1"/>
</dbReference>
<dbReference type="GO" id="GO:0016747">
    <property type="term" value="F:acyltransferase activity, transferring groups other than amino-acyl groups"/>
    <property type="evidence" value="ECO:0007669"/>
    <property type="project" value="InterPro"/>
</dbReference>
<dbReference type="SUPFAM" id="SSF55729">
    <property type="entry name" value="Acyl-CoA N-acyltransferases (Nat)"/>
    <property type="match status" value="1"/>
</dbReference>
<dbReference type="InterPro" id="IPR016181">
    <property type="entry name" value="Acyl_CoA_acyltransferase"/>
</dbReference>
<dbReference type="Pfam" id="PF00583">
    <property type="entry name" value="Acetyltransf_1"/>
    <property type="match status" value="1"/>
</dbReference>
<dbReference type="EMBL" id="LT594323">
    <property type="protein sequence ID" value="SBT38695.1"/>
    <property type="molecule type" value="Genomic_DNA"/>
</dbReference>
<name>A0A1A8Z4C0_9ACTN</name>